<feature type="compositionally biased region" description="Polar residues" evidence="1">
    <location>
        <begin position="406"/>
        <end position="417"/>
    </location>
</feature>
<keyword evidence="2" id="KW-1133">Transmembrane helix</keyword>
<evidence type="ECO:0000313" key="3">
    <source>
        <dbReference type="EMBL" id="WAR13757.1"/>
    </source>
</evidence>
<name>A0ABY7EWX7_MYAAR</name>
<keyword evidence="2" id="KW-0472">Membrane</keyword>
<feature type="compositionally biased region" description="Polar residues" evidence="1">
    <location>
        <begin position="184"/>
        <end position="210"/>
    </location>
</feature>
<dbReference type="Proteomes" id="UP001164746">
    <property type="component" value="Chromosome 9"/>
</dbReference>
<evidence type="ECO:0000256" key="1">
    <source>
        <dbReference type="SAM" id="MobiDB-lite"/>
    </source>
</evidence>
<feature type="compositionally biased region" description="Basic and acidic residues" evidence="1">
    <location>
        <begin position="171"/>
        <end position="183"/>
    </location>
</feature>
<proteinExistence type="predicted"/>
<feature type="transmembrane region" description="Helical" evidence="2">
    <location>
        <begin position="61"/>
        <end position="81"/>
    </location>
</feature>
<protein>
    <submittedName>
        <fullName evidence="3">Uncharacterized protein</fullName>
    </submittedName>
</protein>
<evidence type="ECO:0000256" key="2">
    <source>
        <dbReference type="SAM" id="Phobius"/>
    </source>
</evidence>
<accession>A0ABY7EWX7</accession>
<reference evidence="3" key="1">
    <citation type="submission" date="2022-11" db="EMBL/GenBank/DDBJ databases">
        <title>Centuries of genome instability and evolution in soft-shell clam transmissible cancer (bioRxiv).</title>
        <authorList>
            <person name="Hart S.F.M."/>
            <person name="Yonemitsu M.A."/>
            <person name="Giersch R.M."/>
            <person name="Beal B.F."/>
            <person name="Arriagada G."/>
            <person name="Davis B.W."/>
            <person name="Ostrander E.A."/>
            <person name="Goff S.P."/>
            <person name="Metzger M.J."/>
        </authorList>
    </citation>
    <scope>NUCLEOTIDE SEQUENCE</scope>
    <source>
        <strain evidence="3">MELC-2E11</strain>
        <tissue evidence="3">Siphon/mantle</tissue>
    </source>
</reference>
<feature type="region of interest" description="Disordered" evidence="1">
    <location>
        <begin position="171"/>
        <end position="285"/>
    </location>
</feature>
<feature type="compositionally biased region" description="Basic and acidic residues" evidence="1">
    <location>
        <begin position="240"/>
        <end position="262"/>
    </location>
</feature>
<evidence type="ECO:0000313" key="4">
    <source>
        <dbReference type="Proteomes" id="UP001164746"/>
    </source>
</evidence>
<gene>
    <name evidence="3" type="ORF">MAR_003862</name>
</gene>
<feature type="transmembrane region" description="Helical" evidence="2">
    <location>
        <begin position="9"/>
        <end position="30"/>
    </location>
</feature>
<dbReference type="EMBL" id="CP111020">
    <property type="protein sequence ID" value="WAR13757.1"/>
    <property type="molecule type" value="Genomic_DNA"/>
</dbReference>
<feature type="region of interest" description="Disordered" evidence="1">
    <location>
        <begin position="405"/>
        <end position="454"/>
    </location>
</feature>
<keyword evidence="4" id="KW-1185">Reference proteome</keyword>
<keyword evidence="2" id="KW-0812">Transmembrane</keyword>
<organism evidence="3 4">
    <name type="scientific">Mya arenaria</name>
    <name type="common">Soft-shell clam</name>
    <dbReference type="NCBI Taxonomy" id="6604"/>
    <lineage>
        <taxon>Eukaryota</taxon>
        <taxon>Metazoa</taxon>
        <taxon>Spiralia</taxon>
        <taxon>Lophotrochozoa</taxon>
        <taxon>Mollusca</taxon>
        <taxon>Bivalvia</taxon>
        <taxon>Autobranchia</taxon>
        <taxon>Heteroconchia</taxon>
        <taxon>Euheterodonta</taxon>
        <taxon>Imparidentia</taxon>
        <taxon>Neoheterodontei</taxon>
        <taxon>Myida</taxon>
        <taxon>Myoidea</taxon>
        <taxon>Myidae</taxon>
        <taxon>Mya</taxon>
    </lineage>
</organism>
<feature type="compositionally biased region" description="Polar residues" evidence="1">
    <location>
        <begin position="263"/>
        <end position="285"/>
    </location>
</feature>
<sequence>MEYKTVTKALLRLGIVTCIFSLLSLAIGISSVATGAAFPYDAGGGIIAGVFVACNGTLLTISVLTLIVTVVLAVLSLAILFTCCCNASKFGVPEHERQREIFERERLEDTRNGFNTGTNIETGARLVNGSDAQPRVAIGEQTVSGPVPVSGPDPVYERTLRQREQTLLEERRRERLERERQEDNQNGFSTLDETGTNTESGAVSIVNNSGADPRASTEEPNLFESDSDDRTVSQTEQELLEERRRESIERETQEDNRHRFSTLDETGTNTESGSLSFDNSLGGQPNAPTVEPIISSPDPVHDRTVRQIEHELLEDRRRTRLERERWEENRNRLSTLDEMGTITESGVPSFFNSSVAQPSAPPLVPNFSGPDSAYDRTVRQIERELLDNLRRNRLQRERREENRNLFSTLDETGTNTDLDAPNYVYNSGAQPSAPPVEPSPHADLPPSYEEALPSYEEALPSYAEVMEDEDKYIKTKTSISSNV</sequence>